<evidence type="ECO:0000313" key="7">
    <source>
        <dbReference type="EMBL" id="QPR29975.1"/>
    </source>
</evidence>
<evidence type="ECO:0000256" key="5">
    <source>
        <dbReference type="ARBA" id="ARBA00023136"/>
    </source>
</evidence>
<feature type="transmembrane region" description="Helical" evidence="6">
    <location>
        <begin position="243"/>
        <end position="263"/>
    </location>
</feature>
<evidence type="ECO:0000256" key="3">
    <source>
        <dbReference type="ARBA" id="ARBA00022692"/>
    </source>
</evidence>
<keyword evidence="3 6" id="KW-0812">Transmembrane</keyword>
<keyword evidence="2" id="KW-1003">Cell membrane</keyword>
<dbReference type="PANTHER" id="PTHR34857">
    <property type="entry name" value="SLL0384 PROTEIN"/>
    <property type="match status" value="1"/>
</dbReference>
<proteinExistence type="predicted"/>
<evidence type="ECO:0000313" key="8">
    <source>
        <dbReference type="EMBL" id="QQB81812.1"/>
    </source>
</evidence>
<comment type="subcellular location">
    <subcellularLocation>
        <location evidence="1">Membrane</location>
        <topology evidence="1">Multi-pass membrane protein</topology>
    </subcellularLocation>
</comment>
<feature type="transmembrane region" description="Helical" evidence="6">
    <location>
        <begin position="151"/>
        <end position="173"/>
    </location>
</feature>
<dbReference type="AlphaFoldDB" id="A0AB37G9Z9"/>
<evidence type="ECO:0000256" key="6">
    <source>
        <dbReference type="SAM" id="Phobius"/>
    </source>
</evidence>
<evidence type="ECO:0000256" key="1">
    <source>
        <dbReference type="ARBA" id="ARBA00004141"/>
    </source>
</evidence>
<accession>A0AB37G9Z9</accession>
<feature type="transmembrane region" description="Helical" evidence="6">
    <location>
        <begin position="115"/>
        <end position="139"/>
    </location>
</feature>
<keyword evidence="5 6" id="KW-0472">Membrane</keyword>
<organism evidence="7 9">
    <name type="scientific">Corynebacterium amycolatum</name>
    <dbReference type="NCBI Taxonomy" id="43765"/>
    <lineage>
        <taxon>Bacteria</taxon>
        <taxon>Bacillati</taxon>
        <taxon>Actinomycetota</taxon>
        <taxon>Actinomycetes</taxon>
        <taxon>Mycobacteriales</taxon>
        <taxon>Corynebacteriaceae</taxon>
        <taxon>Corynebacterium</taxon>
    </lineage>
</organism>
<dbReference type="EMBL" id="CP066023">
    <property type="protein sequence ID" value="QQB81812.1"/>
    <property type="molecule type" value="Genomic_DNA"/>
</dbReference>
<evidence type="ECO:0000313" key="10">
    <source>
        <dbReference type="Proteomes" id="UP000595198"/>
    </source>
</evidence>
<dbReference type="InterPro" id="IPR003339">
    <property type="entry name" value="ABC/ECF_trnsptr_transmembrane"/>
</dbReference>
<protein>
    <submittedName>
        <fullName evidence="7">Energy-coupling factor transporter transmembrane protein EcfT</fullName>
    </submittedName>
</protein>
<keyword evidence="10" id="KW-1185">Reference proteome</keyword>
<dbReference type="Proteomes" id="UP000595198">
    <property type="component" value="Chromosome"/>
</dbReference>
<feature type="transmembrane region" description="Helical" evidence="6">
    <location>
        <begin position="43"/>
        <end position="65"/>
    </location>
</feature>
<dbReference type="PANTHER" id="PTHR34857:SF2">
    <property type="entry name" value="SLL0384 PROTEIN"/>
    <property type="match status" value="1"/>
</dbReference>
<dbReference type="GO" id="GO:0005886">
    <property type="term" value="C:plasma membrane"/>
    <property type="evidence" value="ECO:0007669"/>
    <property type="project" value="UniProtKB-ARBA"/>
</dbReference>
<sequence length="272" mass="28916">MTEVGSAGTAEGTQSAEQSKQPFLATVNPVARVLGLFLLTTPLLISIDWVSAVVALVCTLFLVPLSGLGFRRFLGRSLPLLIAAPISGISMALYGNPEGKEYFSFLLAHVTDNSISLAIAIMLRVLAIGTPVIVLTANIDPTDLGNGLAQVLKLPSRFVLATVASLRLVGLFISDWQALTRARRARGLGDHGAIRRTISQVFALLVFALRRGTKLATAMEARGFGAPIKRTWWHTSTLAARDYATMAACLAIAVAAIGISVWAGEFRFLGVA</sequence>
<gene>
    <name evidence="7" type="ORF">I6G95_06865</name>
    <name evidence="8" type="ORF">I6H48_07440</name>
</gene>
<dbReference type="InterPro" id="IPR051611">
    <property type="entry name" value="ECF_transporter_component"/>
</dbReference>
<feature type="transmembrane region" description="Helical" evidence="6">
    <location>
        <begin position="77"/>
        <end position="95"/>
    </location>
</feature>
<dbReference type="CDD" id="cd16914">
    <property type="entry name" value="EcfT"/>
    <property type="match status" value="1"/>
</dbReference>
<dbReference type="RefSeq" id="WP_115597774.1">
    <property type="nucleotide sequence ID" value="NZ_CP068169.1"/>
</dbReference>
<keyword evidence="4 6" id="KW-1133">Transmembrane helix</keyword>
<evidence type="ECO:0000256" key="4">
    <source>
        <dbReference type="ARBA" id="ARBA00022989"/>
    </source>
</evidence>
<reference evidence="9 10" key="1">
    <citation type="submission" date="2020-12" db="EMBL/GenBank/DDBJ databases">
        <title>FDA dAtabase for Regulatory Grade micrObial Sequences (FDA-ARGOS): Supporting development and validation of Infectious Disease Dx tests.</title>
        <authorList>
            <person name="Sproer C."/>
            <person name="Gronow S."/>
            <person name="Severitt S."/>
            <person name="Schroder I."/>
            <person name="Tallon L."/>
            <person name="Sadzewicz L."/>
            <person name="Zhao X."/>
            <person name="Boylan J."/>
            <person name="Ott S."/>
            <person name="Bowen H."/>
            <person name="Vavikolanu K."/>
            <person name="Mehta A."/>
            <person name="Aluvathingal J."/>
            <person name="Nadendla S."/>
            <person name="Lowell S."/>
            <person name="Myers T."/>
            <person name="Yan Y."/>
            <person name="Sichtig H."/>
        </authorList>
    </citation>
    <scope>NUCLEOTIDE SEQUENCE [LARGE SCALE GENOMIC DNA]</scope>
    <source>
        <strain evidence="7 9">FDAARGOS_938</strain>
        <strain evidence="8 10">FDAARGOS_991</strain>
    </source>
</reference>
<dbReference type="Proteomes" id="UP000594774">
    <property type="component" value="Chromosome"/>
</dbReference>
<name>A0AB37G9Z9_CORAY</name>
<evidence type="ECO:0000256" key="2">
    <source>
        <dbReference type="ARBA" id="ARBA00022475"/>
    </source>
</evidence>
<dbReference type="EMBL" id="CP065628">
    <property type="protein sequence ID" value="QPR29975.1"/>
    <property type="molecule type" value="Genomic_DNA"/>
</dbReference>
<dbReference type="Pfam" id="PF02361">
    <property type="entry name" value="CbiQ"/>
    <property type="match status" value="1"/>
</dbReference>
<evidence type="ECO:0000313" key="9">
    <source>
        <dbReference type="Proteomes" id="UP000594774"/>
    </source>
</evidence>